<keyword evidence="1" id="KW-0812">Transmembrane</keyword>
<keyword evidence="1" id="KW-0472">Membrane</keyword>
<feature type="signal peptide" evidence="2">
    <location>
        <begin position="1"/>
        <end position="21"/>
    </location>
</feature>
<evidence type="ECO:0000313" key="3">
    <source>
        <dbReference type="EMBL" id="MBF9224336.1"/>
    </source>
</evidence>
<gene>
    <name evidence="3" type="ORF">I2H31_24755</name>
</gene>
<dbReference type="RefSeq" id="WP_196295755.1">
    <property type="nucleotide sequence ID" value="NZ_JADQDM010000028.1"/>
</dbReference>
<protein>
    <submittedName>
        <fullName evidence="3">Uncharacterized protein</fullName>
    </submittedName>
</protein>
<evidence type="ECO:0000256" key="1">
    <source>
        <dbReference type="SAM" id="Phobius"/>
    </source>
</evidence>
<reference evidence="3 4" key="1">
    <citation type="submission" date="2020-11" db="EMBL/GenBank/DDBJ databases">
        <authorList>
            <person name="Kim M.K."/>
        </authorList>
    </citation>
    <scope>NUCLEOTIDE SEQUENCE [LARGE SCALE GENOMIC DNA]</scope>
    <source>
        <strain evidence="3 4">BT662</strain>
    </source>
</reference>
<comment type="caution">
    <text evidence="3">The sequence shown here is derived from an EMBL/GenBank/DDBJ whole genome shotgun (WGS) entry which is preliminary data.</text>
</comment>
<accession>A0ABS0IBJ3</accession>
<feature type="chain" id="PRO_5045795502" evidence="2">
    <location>
        <begin position="22"/>
        <end position="212"/>
    </location>
</feature>
<keyword evidence="4" id="KW-1185">Reference proteome</keyword>
<keyword evidence="1" id="KW-1133">Transmembrane helix</keyword>
<feature type="transmembrane region" description="Helical" evidence="1">
    <location>
        <begin position="182"/>
        <end position="200"/>
    </location>
</feature>
<sequence length="212" mass="23044">MKLKLLLCLVLLLLLPWATLAQTARIAHFSHSGSLATLDAAMATREDNFGDICRHLFKVQTIVATSETTAVLHGKMVFVCMGKPVKDSLRSAHPRTATASWGGKRGQMVYIPAEMSFSCACSVATRPVVARRFELFYPEAQLIGFDSSQKFTPAIPVLKKQKPKRKKSAFTPIFFAPPRHPGVAMAVALILTLTGAGWLLGERPRPVVGSAA</sequence>
<keyword evidence="2" id="KW-0732">Signal</keyword>
<evidence type="ECO:0000313" key="4">
    <source>
        <dbReference type="Proteomes" id="UP000618931"/>
    </source>
</evidence>
<organism evidence="3 4">
    <name type="scientific">Hymenobacter ruricola</name>
    <dbReference type="NCBI Taxonomy" id="2791023"/>
    <lineage>
        <taxon>Bacteria</taxon>
        <taxon>Pseudomonadati</taxon>
        <taxon>Bacteroidota</taxon>
        <taxon>Cytophagia</taxon>
        <taxon>Cytophagales</taxon>
        <taxon>Hymenobacteraceae</taxon>
        <taxon>Hymenobacter</taxon>
    </lineage>
</organism>
<dbReference type="EMBL" id="JADQDM010000028">
    <property type="protein sequence ID" value="MBF9224336.1"/>
    <property type="molecule type" value="Genomic_DNA"/>
</dbReference>
<name>A0ABS0IBJ3_9BACT</name>
<evidence type="ECO:0000256" key="2">
    <source>
        <dbReference type="SAM" id="SignalP"/>
    </source>
</evidence>
<dbReference type="Proteomes" id="UP000618931">
    <property type="component" value="Unassembled WGS sequence"/>
</dbReference>
<proteinExistence type="predicted"/>